<sequence length="39" mass="4486">QYKVYIQDVAALKTVGKEFELRFLDSDSTVIHTLTQTVK</sequence>
<comment type="caution">
    <text evidence="1">The sequence shown here is derived from an EMBL/GenBank/DDBJ whole genome shotgun (WGS) entry which is preliminary data.</text>
</comment>
<keyword evidence="2" id="KW-1185">Reference proteome</keyword>
<organism evidence="1 2">
    <name type="scientific">Listeria rocourtiae</name>
    <dbReference type="NCBI Taxonomy" id="647910"/>
    <lineage>
        <taxon>Bacteria</taxon>
        <taxon>Bacillati</taxon>
        <taxon>Bacillota</taxon>
        <taxon>Bacilli</taxon>
        <taxon>Bacillales</taxon>
        <taxon>Listeriaceae</taxon>
        <taxon>Listeria</taxon>
    </lineage>
</organism>
<accession>A0A4R6ZDM5</accession>
<feature type="non-terminal residue" evidence="1">
    <location>
        <position position="1"/>
    </location>
</feature>
<dbReference type="EMBL" id="SNZK01000030">
    <property type="protein sequence ID" value="TDR50237.1"/>
    <property type="molecule type" value="Genomic_DNA"/>
</dbReference>
<proteinExistence type="predicted"/>
<dbReference type="AlphaFoldDB" id="A0A4R6ZDM5"/>
<dbReference type="Proteomes" id="UP000295558">
    <property type="component" value="Unassembled WGS sequence"/>
</dbReference>
<evidence type="ECO:0000313" key="2">
    <source>
        <dbReference type="Proteomes" id="UP000295558"/>
    </source>
</evidence>
<gene>
    <name evidence="1" type="ORF">DFP96_1303</name>
</gene>
<reference evidence="1 2" key="1">
    <citation type="submission" date="2019-03" db="EMBL/GenBank/DDBJ databases">
        <title>Genomic Encyclopedia of Type Strains, Phase III (KMG-III): the genomes of soil and plant-associated and newly described type strains.</title>
        <authorList>
            <person name="Whitman W."/>
        </authorList>
    </citation>
    <scope>NUCLEOTIDE SEQUENCE [LARGE SCALE GENOMIC DNA]</scope>
    <source>
        <strain evidence="1 2">CECT 7972</strain>
    </source>
</reference>
<protein>
    <submittedName>
        <fullName evidence="1">Uncharacterized protein</fullName>
    </submittedName>
</protein>
<name>A0A4R6ZDM5_9LIST</name>
<evidence type="ECO:0000313" key="1">
    <source>
        <dbReference type="EMBL" id="TDR50237.1"/>
    </source>
</evidence>